<proteinExistence type="predicted"/>
<evidence type="ECO:0000256" key="2">
    <source>
        <dbReference type="ARBA" id="ARBA00022475"/>
    </source>
</evidence>
<dbReference type="PROSITE" id="PS50835">
    <property type="entry name" value="IG_LIKE"/>
    <property type="match status" value="1"/>
</dbReference>
<evidence type="ECO:0000256" key="6">
    <source>
        <dbReference type="ARBA" id="ARBA00023157"/>
    </source>
</evidence>
<reference evidence="10" key="1">
    <citation type="journal article" date="2023" name="G3 (Bethesda)">
        <title>Whole genome assembly and annotation of the endangered Caribbean coral Acropora cervicornis.</title>
        <authorList>
            <person name="Selwyn J.D."/>
            <person name="Vollmer S.V."/>
        </authorList>
    </citation>
    <scope>NUCLEOTIDE SEQUENCE</scope>
    <source>
        <strain evidence="10">K2</strain>
    </source>
</reference>
<keyword evidence="2" id="KW-1003">Cell membrane</keyword>
<evidence type="ECO:0000256" key="1">
    <source>
        <dbReference type="ARBA" id="ARBA00004236"/>
    </source>
</evidence>
<dbReference type="EMBL" id="JARQWQ010000002">
    <property type="protein sequence ID" value="KAK2573258.1"/>
    <property type="molecule type" value="Genomic_DNA"/>
</dbReference>
<dbReference type="InterPro" id="IPR007110">
    <property type="entry name" value="Ig-like_dom"/>
</dbReference>
<evidence type="ECO:0000259" key="9">
    <source>
        <dbReference type="PROSITE" id="PS50835"/>
    </source>
</evidence>
<comment type="caution">
    <text evidence="10">The sequence shown here is derived from an EMBL/GenBank/DDBJ whole genome shotgun (WGS) entry which is preliminary data.</text>
</comment>
<dbReference type="GO" id="GO:0005886">
    <property type="term" value="C:plasma membrane"/>
    <property type="evidence" value="ECO:0007669"/>
    <property type="project" value="UniProtKB-SubCell"/>
</dbReference>
<dbReference type="InterPro" id="IPR003598">
    <property type="entry name" value="Ig_sub2"/>
</dbReference>
<gene>
    <name evidence="10" type="ORF">P5673_000896</name>
</gene>
<dbReference type="SMART" id="SM00408">
    <property type="entry name" value="IGc2"/>
    <property type="match status" value="1"/>
</dbReference>
<dbReference type="InterPro" id="IPR013783">
    <property type="entry name" value="Ig-like_fold"/>
</dbReference>
<evidence type="ECO:0000256" key="3">
    <source>
        <dbReference type="ARBA" id="ARBA00022729"/>
    </source>
</evidence>
<dbReference type="Gene3D" id="2.60.40.10">
    <property type="entry name" value="Immunoglobulins"/>
    <property type="match status" value="1"/>
</dbReference>
<keyword evidence="6" id="KW-1015">Disulfide bond</keyword>
<dbReference type="AlphaFoldDB" id="A0AAD9VG25"/>
<dbReference type="FunFam" id="2.60.40.10:FF:000005">
    <property type="entry name" value="Neuronal cell adhesion molecule"/>
    <property type="match status" value="1"/>
</dbReference>
<keyword evidence="3" id="KW-0732">Signal</keyword>
<reference evidence="10" key="2">
    <citation type="journal article" date="2023" name="Science">
        <title>Genomic signatures of disease resistance in endangered staghorn corals.</title>
        <authorList>
            <person name="Vollmer S.V."/>
            <person name="Selwyn J.D."/>
            <person name="Despard B.A."/>
            <person name="Roesel C.L."/>
        </authorList>
    </citation>
    <scope>NUCLEOTIDE SEQUENCE</scope>
    <source>
        <strain evidence="10">K2</strain>
    </source>
</reference>
<protein>
    <submittedName>
        <fullName evidence="10">Hemicentin-2</fullName>
    </submittedName>
</protein>
<feature type="domain" description="Ig-like" evidence="9">
    <location>
        <begin position="139"/>
        <end position="221"/>
    </location>
</feature>
<dbReference type="PANTHER" id="PTHR45080:SF8">
    <property type="entry name" value="IG-LIKE DOMAIN-CONTAINING PROTEIN"/>
    <property type="match status" value="1"/>
</dbReference>
<keyword evidence="4" id="KW-0677">Repeat</keyword>
<evidence type="ECO:0000313" key="10">
    <source>
        <dbReference type="EMBL" id="KAK2573258.1"/>
    </source>
</evidence>
<keyword evidence="8" id="KW-0393">Immunoglobulin domain</keyword>
<evidence type="ECO:0000256" key="4">
    <source>
        <dbReference type="ARBA" id="ARBA00022737"/>
    </source>
</evidence>
<evidence type="ECO:0000256" key="8">
    <source>
        <dbReference type="ARBA" id="ARBA00023319"/>
    </source>
</evidence>
<dbReference type="SMART" id="SM00409">
    <property type="entry name" value="IG"/>
    <property type="match status" value="1"/>
</dbReference>
<dbReference type="SUPFAM" id="SSF48726">
    <property type="entry name" value="Immunoglobulin"/>
    <property type="match status" value="1"/>
</dbReference>
<dbReference type="InterPro" id="IPR003599">
    <property type="entry name" value="Ig_sub"/>
</dbReference>
<dbReference type="Pfam" id="PF07679">
    <property type="entry name" value="I-set"/>
    <property type="match status" value="1"/>
</dbReference>
<evidence type="ECO:0000256" key="5">
    <source>
        <dbReference type="ARBA" id="ARBA00023136"/>
    </source>
</evidence>
<dbReference type="GO" id="GO:0007156">
    <property type="term" value="P:homophilic cell adhesion via plasma membrane adhesion molecules"/>
    <property type="evidence" value="ECO:0007669"/>
    <property type="project" value="TreeGrafter"/>
</dbReference>
<dbReference type="InterPro" id="IPR013098">
    <property type="entry name" value="Ig_I-set"/>
</dbReference>
<organism evidence="10 11">
    <name type="scientific">Acropora cervicornis</name>
    <name type="common">Staghorn coral</name>
    <dbReference type="NCBI Taxonomy" id="6130"/>
    <lineage>
        <taxon>Eukaryota</taxon>
        <taxon>Metazoa</taxon>
        <taxon>Cnidaria</taxon>
        <taxon>Anthozoa</taxon>
        <taxon>Hexacorallia</taxon>
        <taxon>Scleractinia</taxon>
        <taxon>Astrocoeniina</taxon>
        <taxon>Acroporidae</taxon>
        <taxon>Acropora</taxon>
    </lineage>
</organism>
<keyword evidence="7" id="KW-0325">Glycoprotein</keyword>
<name>A0AAD9VG25_ACRCE</name>
<accession>A0AAD9VG25</accession>
<dbReference type="InterPro" id="IPR050958">
    <property type="entry name" value="Cell_Adh-Cytoskel_Orgn"/>
</dbReference>
<keyword evidence="11" id="KW-1185">Reference proteome</keyword>
<dbReference type="PANTHER" id="PTHR45080">
    <property type="entry name" value="CONTACTIN 5"/>
    <property type="match status" value="1"/>
</dbReference>
<comment type="subcellular location">
    <subcellularLocation>
        <location evidence="1">Cell membrane</location>
    </subcellularLocation>
</comment>
<sequence length="222" mass="24234">MCTFLPAEASANRYLATPPSLIRVKLGGNVVFVWKFGFGVGQRNLFDEFQWGETDQSQHISNKYITVLNDTLGYKNPQVPRSIRDRLSLVFSNIGTTEMNVAFQIQNVNKGDISRTYGSKVLVWGDDYNYGPISLIGVPIITIRTNAVSAVKGDQVNLYCDADGYPEPYVAWVKGGIVLQNTTTSKTLHIANIATSQAGIYTCTATNIAGSVSHSIDVTVST</sequence>
<evidence type="ECO:0000313" key="11">
    <source>
        <dbReference type="Proteomes" id="UP001249851"/>
    </source>
</evidence>
<dbReference type="Proteomes" id="UP001249851">
    <property type="component" value="Unassembled WGS sequence"/>
</dbReference>
<keyword evidence="5" id="KW-0472">Membrane</keyword>
<evidence type="ECO:0000256" key="7">
    <source>
        <dbReference type="ARBA" id="ARBA00023180"/>
    </source>
</evidence>
<dbReference type="InterPro" id="IPR036179">
    <property type="entry name" value="Ig-like_dom_sf"/>
</dbReference>